<evidence type="ECO:0000313" key="3">
    <source>
        <dbReference type="Proteomes" id="UP000436088"/>
    </source>
</evidence>
<dbReference type="PANTHER" id="PTHR21477:SF12">
    <property type="entry name" value="PROTEIN PHLOEM PROTEIN 2-LIKE A10"/>
    <property type="match status" value="1"/>
</dbReference>
<proteinExistence type="predicted"/>
<feature type="transmembrane region" description="Helical" evidence="1">
    <location>
        <begin position="19"/>
        <end position="37"/>
    </location>
</feature>
<accession>A0A6A3BEQ6</accession>
<evidence type="ECO:0000256" key="1">
    <source>
        <dbReference type="SAM" id="Phobius"/>
    </source>
</evidence>
<reference evidence="2" key="1">
    <citation type="submission" date="2019-09" db="EMBL/GenBank/DDBJ databases">
        <title>Draft genome information of white flower Hibiscus syriacus.</title>
        <authorList>
            <person name="Kim Y.-M."/>
        </authorList>
    </citation>
    <scope>NUCLEOTIDE SEQUENCE [LARGE SCALE GENOMIC DNA]</scope>
    <source>
        <strain evidence="2">YM2019G1</strain>
    </source>
</reference>
<name>A0A6A3BEQ6_HIBSY</name>
<protein>
    <submittedName>
        <fullName evidence="2">BSD domain-containing protein</fullName>
    </submittedName>
</protein>
<keyword evidence="3" id="KW-1185">Reference proteome</keyword>
<sequence length="460" mass="50179">MDVQSVKELLAFSCRKKKWLMLSAICGASGYGVYKVLNSPSMVKKRKRLLMLFGALVSFAESVSDSAETINVVYKDLRDTTQALTVGVSRGCKQESGNASELANSSLTDKVLDKVFSDSGTGFVSVIVGSFTRNLVLGFGSSGGENGGLSDVPKWVSDDKCKELMADCIQRFVSTAVAVYMDKTMNTNSYDEMFAGMTNPNHQSKVTDLLGSVCNGVVETLVKTSHQALTSSNSGSTCAIVYQSGNAGGRRDCFDDGAFLEAKRGQTSGISSQSSDGFVSSITEKILNSPLIVALFTTPPAPSCSLCRSEFTGVNLVRRRRRRVRRWCSQRFGRFEIEISAVQKFEPIVVSISKSLKIIFRNFFGIFRAPEDASRATRAAAGRVAAGNRFNRFSTGSDRFDRFQPVRTGLTGLNRFDRSEPVHETHRIVQQLGPALLDQLNHVCQYSPSVVKPAISRSTI</sequence>
<organism evidence="2 3">
    <name type="scientific">Hibiscus syriacus</name>
    <name type="common">Rose of Sharon</name>
    <dbReference type="NCBI Taxonomy" id="106335"/>
    <lineage>
        <taxon>Eukaryota</taxon>
        <taxon>Viridiplantae</taxon>
        <taxon>Streptophyta</taxon>
        <taxon>Embryophyta</taxon>
        <taxon>Tracheophyta</taxon>
        <taxon>Spermatophyta</taxon>
        <taxon>Magnoliopsida</taxon>
        <taxon>eudicotyledons</taxon>
        <taxon>Gunneridae</taxon>
        <taxon>Pentapetalae</taxon>
        <taxon>rosids</taxon>
        <taxon>malvids</taxon>
        <taxon>Malvales</taxon>
        <taxon>Malvaceae</taxon>
        <taxon>Malvoideae</taxon>
        <taxon>Hibiscus</taxon>
    </lineage>
</organism>
<dbReference type="EMBL" id="VEPZ02000872">
    <property type="protein sequence ID" value="KAE8714381.1"/>
    <property type="molecule type" value="Genomic_DNA"/>
</dbReference>
<dbReference type="AlphaFoldDB" id="A0A6A3BEQ6"/>
<dbReference type="InterPro" id="IPR019141">
    <property type="entry name" value="DUF2045"/>
</dbReference>
<dbReference type="PANTHER" id="PTHR21477">
    <property type="entry name" value="ZGC:172139"/>
    <property type="match status" value="1"/>
</dbReference>
<keyword evidence="1" id="KW-1133">Transmembrane helix</keyword>
<dbReference type="Proteomes" id="UP000436088">
    <property type="component" value="Unassembled WGS sequence"/>
</dbReference>
<keyword evidence="1" id="KW-0472">Membrane</keyword>
<comment type="caution">
    <text evidence="2">The sequence shown here is derived from an EMBL/GenBank/DDBJ whole genome shotgun (WGS) entry which is preliminary data.</text>
</comment>
<gene>
    <name evidence="2" type="ORF">F3Y22_tig00110198pilonHSYRG00270</name>
</gene>
<evidence type="ECO:0000313" key="2">
    <source>
        <dbReference type="EMBL" id="KAE8714381.1"/>
    </source>
</evidence>
<keyword evidence="1" id="KW-0812">Transmembrane</keyword>